<dbReference type="AlphaFoldDB" id="A0A2I0WEG1"/>
<dbReference type="PANTHER" id="PTHR31245:SF1">
    <property type="entry name" value="UBIQUITIN SYSTEM COMPONENT CUE PROTEIN"/>
    <property type="match status" value="1"/>
</dbReference>
<evidence type="ECO:0000313" key="3">
    <source>
        <dbReference type="EMBL" id="PKU74051.1"/>
    </source>
</evidence>
<name>A0A2I0WEG1_9ASPA</name>
<dbReference type="Gene3D" id="1.10.8.10">
    <property type="entry name" value="DNA helicase RuvA subunit, C-terminal domain"/>
    <property type="match status" value="1"/>
</dbReference>
<evidence type="ECO:0000313" key="4">
    <source>
        <dbReference type="Proteomes" id="UP000233837"/>
    </source>
</evidence>
<dbReference type="CDD" id="cd14279">
    <property type="entry name" value="CUE"/>
    <property type="match status" value="1"/>
</dbReference>
<dbReference type="PANTHER" id="PTHR31245">
    <property type="entry name" value="UBIQUITIN SYSTEM COMPONENT CUE PROTEIN"/>
    <property type="match status" value="1"/>
</dbReference>
<protein>
    <recommendedName>
        <fullName evidence="2">CUE domain-containing protein</fullName>
    </recommendedName>
</protein>
<dbReference type="InterPro" id="IPR009060">
    <property type="entry name" value="UBA-like_sf"/>
</dbReference>
<reference evidence="3 4" key="2">
    <citation type="journal article" date="2017" name="Nature">
        <title>The Apostasia genome and the evolution of orchids.</title>
        <authorList>
            <person name="Zhang G.Q."/>
            <person name="Liu K.W."/>
            <person name="Li Z."/>
            <person name="Lohaus R."/>
            <person name="Hsiao Y.Y."/>
            <person name="Niu S.C."/>
            <person name="Wang J.Y."/>
            <person name="Lin Y.C."/>
            <person name="Xu Q."/>
            <person name="Chen L.J."/>
            <person name="Yoshida K."/>
            <person name="Fujiwara S."/>
            <person name="Wang Z.W."/>
            <person name="Zhang Y.Q."/>
            <person name="Mitsuda N."/>
            <person name="Wang M."/>
            <person name="Liu G.H."/>
            <person name="Pecoraro L."/>
            <person name="Huang H.X."/>
            <person name="Xiao X.J."/>
            <person name="Lin M."/>
            <person name="Wu X.Y."/>
            <person name="Wu W.L."/>
            <person name="Chen Y.Y."/>
            <person name="Chang S.B."/>
            <person name="Sakamoto S."/>
            <person name="Ohme-Takagi M."/>
            <person name="Yagi M."/>
            <person name="Zeng S.J."/>
            <person name="Shen C.Y."/>
            <person name="Yeh C.M."/>
            <person name="Luo Y.B."/>
            <person name="Tsai W.C."/>
            <person name="Van de Peer Y."/>
            <person name="Liu Z.J."/>
        </authorList>
    </citation>
    <scope>NUCLEOTIDE SEQUENCE [LARGE SCALE GENOMIC DNA]</scope>
    <source>
        <tissue evidence="3">The whole plant</tissue>
    </source>
</reference>
<dbReference type="InterPro" id="IPR003892">
    <property type="entry name" value="CUE"/>
</dbReference>
<feature type="coiled-coil region" evidence="1">
    <location>
        <begin position="175"/>
        <end position="240"/>
    </location>
</feature>
<gene>
    <name evidence="3" type="ORF">MA16_Dca011761</name>
</gene>
<dbReference type="SUPFAM" id="SSF46934">
    <property type="entry name" value="UBA-like"/>
    <property type="match status" value="1"/>
</dbReference>
<reference evidence="3 4" key="1">
    <citation type="journal article" date="2016" name="Sci. Rep.">
        <title>The Dendrobium catenatum Lindl. genome sequence provides insights into polysaccharide synthase, floral development and adaptive evolution.</title>
        <authorList>
            <person name="Zhang G.Q."/>
            <person name="Xu Q."/>
            <person name="Bian C."/>
            <person name="Tsai W.C."/>
            <person name="Yeh C.M."/>
            <person name="Liu K.W."/>
            <person name="Yoshida K."/>
            <person name="Zhang L.S."/>
            <person name="Chang S.B."/>
            <person name="Chen F."/>
            <person name="Shi Y."/>
            <person name="Su Y.Y."/>
            <person name="Zhang Y.Q."/>
            <person name="Chen L.J."/>
            <person name="Yin Y."/>
            <person name="Lin M."/>
            <person name="Huang H."/>
            <person name="Deng H."/>
            <person name="Wang Z.W."/>
            <person name="Zhu S.L."/>
            <person name="Zhao X."/>
            <person name="Deng C."/>
            <person name="Niu S.C."/>
            <person name="Huang J."/>
            <person name="Wang M."/>
            <person name="Liu G.H."/>
            <person name="Yang H.J."/>
            <person name="Xiao X.J."/>
            <person name="Hsiao Y.Y."/>
            <person name="Wu W.L."/>
            <person name="Chen Y.Y."/>
            <person name="Mitsuda N."/>
            <person name="Ohme-Takagi M."/>
            <person name="Luo Y.B."/>
            <person name="Van de Peer Y."/>
            <person name="Liu Z.J."/>
        </authorList>
    </citation>
    <scope>NUCLEOTIDE SEQUENCE [LARGE SCALE GENOMIC DNA]</scope>
    <source>
        <tissue evidence="3">The whole plant</tissue>
    </source>
</reference>
<dbReference type="PROSITE" id="PS51140">
    <property type="entry name" value="CUE"/>
    <property type="match status" value="1"/>
</dbReference>
<feature type="domain" description="CUE" evidence="2">
    <location>
        <begin position="58"/>
        <end position="103"/>
    </location>
</feature>
<accession>A0A2I0WEG1</accession>
<dbReference type="Pfam" id="PF02845">
    <property type="entry name" value="CUE"/>
    <property type="match status" value="1"/>
</dbReference>
<dbReference type="OrthoDB" id="440455at2759"/>
<keyword evidence="1" id="KW-0175">Coiled coil</keyword>
<sequence>MSAVVCRKRSNSIFEELQYITPSPSKKIRCAAGAASPPSSRNASQFVTPPIVSGSAGGNSQLLNHLRNLFPNMEQQYLERALEASGNDLDSAIMSLNDLCLESSANRANGGVEENGNLLPEASGEESASNGSEWVDLFVREMMNASNMDDARTRASRALEFLEKSIVARVNVEAAQNFNKESMILKEQVETLLRENHILKTAVTIQHERQKDYDEKNQELQQLKQLVSQYREQLSKLEVNNYALAMHLRQAQQGCSIPGRFNPDIF</sequence>
<proteinExistence type="predicted"/>
<evidence type="ECO:0000256" key="1">
    <source>
        <dbReference type="SAM" id="Coils"/>
    </source>
</evidence>
<dbReference type="GO" id="GO:0043130">
    <property type="term" value="F:ubiquitin binding"/>
    <property type="evidence" value="ECO:0007669"/>
    <property type="project" value="InterPro"/>
</dbReference>
<dbReference type="Proteomes" id="UP000233837">
    <property type="component" value="Unassembled WGS sequence"/>
</dbReference>
<keyword evidence="4" id="KW-1185">Reference proteome</keyword>
<organism evidence="3 4">
    <name type="scientific">Dendrobium catenatum</name>
    <dbReference type="NCBI Taxonomy" id="906689"/>
    <lineage>
        <taxon>Eukaryota</taxon>
        <taxon>Viridiplantae</taxon>
        <taxon>Streptophyta</taxon>
        <taxon>Embryophyta</taxon>
        <taxon>Tracheophyta</taxon>
        <taxon>Spermatophyta</taxon>
        <taxon>Magnoliopsida</taxon>
        <taxon>Liliopsida</taxon>
        <taxon>Asparagales</taxon>
        <taxon>Orchidaceae</taxon>
        <taxon>Epidendroideae</taxon>
        <taxon>Malaxideae</taxon>
        <taxon>Dendrobiinae</taxon>
        <taxon>Dendrobium</taxon>
    </lineage>
</organism>
<dbReference type="EMBL" id="KZ502700">
    <property type="protein sequence ID" value="PKU74051.1"/>
    <property type="molecule type" value="Genomic_DNA"/>
</dbReference>
<evidence type="ECO:0000259" key="2">
    <source>
        <dbReference type="PROSITE" id="PS51140"/>
    </source>
</evidence>